<reference evidence="2" key="1">
    <citation type="submission" date="2023-07" db="EMBL/GenBank/DDBJ databases">
        <title>30 novel species of actinomycetes from the DSMZ collection.</title>
        <authorList>
            <person name="Nouioui I."/>
        </authorList>
    </citation>
    <scope>NUCLEOTIDE SEQUENCE [LARGE SCALE GENOMIC DNA]</scope>
    <source>
        <strain evidence="2">DSM 44917</strain>
    </source>
</reference>
<proteinExistence type="predicted"/>
<protein>
    <submittedName>
        <fullName evidence="1">Uncharacterized protein</fullName>
    </submittedName>
</protein>
<name>A0ABU2LDA8_9ACTN</name>
<accession>A0ABU2LDA8</accession>
<dbReference type="RefSeq" id="WP_311632520.1">
    <property type="nucleotide sequence ID" value="NZ_JAVREN010000040.1"/>
</dbReference>
<evidence type="ECO:0000313" key="1">
    <source>
        <dbReference type="EMBL" id="MDT0309557.1"/>
    </source>
</evidence>
<keyword evidence="2" id="KW-1185">Reference proteome</keyword>
<sequence length="103" mass="10835">MEPSLAALWQVGTAFLMAFTTGRDGEGTAAWREEAGALPVPAPGEPAARAAEHGDEHVIKVTEACLREYALVPEERYLAAAAAAQRRIPPLRQGGGGRGLTRA</sequence>
<organism evidence="1 2">
    <name type="scientific">Streptomyces boetiae</name>
    <dbReference type="NCBI Taxonomy" id="3075541"/>
    <lineage>
        <taxon>Bacteria</taxon>
        <taxon>Bacillati</taxon>
        <taxon>Actinomycetota</taxon>
        <taxon>Actinomycetes</taxon>
        <taxon>Kitasatosporales</taxon>
        <taxon>Streptomycetaceae</taxon>
        <taxon>Streptomyces</taxon>
    </lineage>
</organism>
<evidence type="ECO:0000313" key="2">
    <source>
        <dbReference type="Proteomes" id="UP001183388"/>
    </source>
</evidence>
<gene>
    <name evidence="1" type="ORF">RM780_21730</name>
</gene>
<dbReference type="Proteomes" id="UP001183388">
    <property type="component" value="Unassembled WGS sequence"/>
</dbReference>
<dbReference type="EMBL" id="JAVREN010000040">
    <property type="protein sequence ID" value="MDT0309557.1"/>
    <property type="molecule type" value="Genomic_DNA"/>
</dbReference>
<comment type="caution">
    <text evidence="1">The sequence shown here is derived from an EMBL/GenBank/DDBJ whole genome shotgun (WGS) entry which is preliminary data.</text>
</comment>